<feature type="signal peptide" evidence="2">
    <location>
        <begin position="1"/>
        <end position="19"/>
    </location>
</feature>
<keyword evidence="2" id="KW-0732">Signal</keyword>
<dbReference type="Proteomes" id="UP000825701">
    <property type="component" value="Chromosome"/>
</dbReference>
<sequence>MTRLRLAVTMLLCSAGAAAAQSGDAAFCRSYAATTAVVAEDAIRIDGACQDFSKGVHGIEKMHRDWCMRTAQSEVEGAATYIRRLASQCVKGRLARPTDYGGYDIAGNEAFERSYGEARGWQVTSAFSGRTFMYCAATKDVGRGDVRLGRDLVEPGASGQWRLAVPVASKPDWRGALEIDGRGSGHGGGESVGGAARDGWTIAWLSMSDVEALRQGKAARLNAGAAGFEFALDGAAAALLKVEECVARKGGAPVASPTQASGASVGPEIAAKGAVAHSFEAQIFMSAKAQARLKKIGEKVKVAAYYSGEPVPSKRKLANEVGEISLGDEEVVLPPEGGAARMKGEMPAKKIGWVKELVFLGPPRPPGQPAELRHLPGLDQAGADAADRDHLQADRRGVTAPSSRIESGTQSRNRFRWKFREADLSLSLKPHRF</sequence>
<dbReference type="RefSeq" id="WP_261403171.1">
    <property type="nucleotide sequence ID" value="NZ_CP081869.1"/>
</dbReference>
<protein>
    <submittedName>
        <fullName evidence="3">Uncharacterized protein</fullName>
    </submittedName>
</protein>
<evidence type="ECO:0000256" key="2">
    <source>
        <dbReference type="SAM" id="SignalP"/>
    </source>
</evidence>
<dbReference type="EMBL" id="CP081869">
    <property type="protein sequence ID" value="QZO00029.1"/>
    <property type="molecule type" value="Genomic_DNA"/>
</dbReference>
<feature type="compositionally biased region" description="Basic and acidic residues" evidence="1">
    <location>
        <begin position="387"/>
        <end position="397"/>
    </location>
</feature>
<proteinExistence type="predicted"/>
<evidence type="ECO:0000256" key="1">
    <source>
        <dbReference type="SAM" id="MobiDB-lite"/>
    </source>
</evidence>
<feature type="chain" id="PRO_5038738365" evidence="2">
    <location>
        <begin position="20"/>
        <end position="433"/>
    </location>
</feature>
<reference evidence="3" key="1">
    <citation type="submission" date="2021-08" db="EMBL/GenBank/DDBJ databases">
        <authorList>
            <person name="Zhang H."/>
            <person name="Xu M."/>
            <person name="Yu Z."/>
            <person name="Yang L."/>
            <person name="Cai Y."/>
        </authorList>
    </citation>
    <scope>NUCLEOTIDE SEQUENCE</scope>
    <source>
        <strain evidence="3">CHL1</strain>
    </source>
</reference>
<name>A0A9E6R8J5_9HYPH</name>
<evidence type="ECO:0000313" key="3">
    <source>
        <dbReference type="EMBL" id="QZO00029.1"/>
    </source>
</evidence>
<evidence type="ECO:0000313" key="4">
    <source>
        <dbReference type="Proteomes" id="UP000825701"/>
    </source>
</evidence>
<dbReference type="AlphaFoldDB" id="A0A9E6R8J5"/>
<gene>
    <name evidence="3" type="ORF">K6K41_26170</name>
</gene>
<feature type="region of interest" description="Disordered" evidence="1">
    <location>
        <begin position="387"/>
        <end position="411"/>
    </location>
</feature>
<feature type="compositionally biased region" description="Polar residues" evidence="1">
    <location>
        <begin position="400"/>
        <end position="411"/>
    </location>
</feature>
<accession>A0A9E6R8J5</accession>
<organism evidence="3 4">
    <name type="scientific">Chenggangzhangella methanolivorans</name>
    <dbReference type="NCBI Taxonomy" id="1437009"/>
    <lineage>
        <taxon>Bacteria</taxon>
        <taxon>Pseudomonadati</taxon>
        <taxon>Pseudomonadota</taxon>
        <taxon>Alphaproteobacteria</taxon>
        <taxon>Hyphomicrobiales</taxon>
        <taxon>Methylopilaceae</taxon>
        <taxon>Chenggangzhangella</taxon>
    </lineage>
</organism>
<keyword evidence="4" id="KW-1185">Reference proteome</keyword>
<dbReference type="KEGG" id="cmet:K6K41_26170"/>